<accession>A0A2W5TUD2</accession>
<dbReference type="Proteomes" id="UP000249061">
    <property type="component" value="Unassembled WGS sequence"/>
</dbReference>
<dbReference type="AlphaFoldDB" id="A0A2W5TUD2"/>
<reference evidence="2 3" key="1">
    <citation type="submission" date="2017-08" db="EMBL/GenBank/DDBJ databases">
        <title>Infants hospitalized years apart are colonized by the same room-sourced microbial strains.</title>
        <authorList>
            <person name="Brooks B."/>
            <person name="Olm M.R."/>
            <person name="Firek B.A."/>
            <person name="Baker R."/>
            <person name="Thomas B.C."/>
            <person name="Morowitz M.J."/>
            <person name="Banfield J.F."/>
        </authorList>
    </citation>
    <scope>NUCLEOTIDE SEQUENCE [LARGE SCALE GENOMIC DNA]</scope>
    <source>
        <strain evidence="2">S2_003_000_R2_14</strain>
    </source>
</reference>
<keyword evidence="1" id="KW-0732">Signal</keyword>
<evidence type="ECO:0000256" key="1">
    <source>
        <dbReference type="SAM" id="SignalP"/>
    </source>
</evidence>
<feature type="chain" id="PRO_5015892464" evidence="1">
    <location>
        <begin position="25"/>
        <end position="122"/>
    </location>
</feature>
<organism evidence="2 3">
    <name type="scientific">Archangium gephyra</name>
    <dbReference type="NCBI Taxonomy" id="48"/>
    <lineage>
        <taxon>Bacteria</taxon>
        <taxon>Pseudomonadati</taxon>
        <taxon>Myxococcota</taxon>
        <taxon>Myxococcia</taxon>
        <taxon>Myxococcales</taxon>
        <taxon>Cystobacterineae</taxon>
        <taxon>Archangiaceae</taxon>
        <taxon>Archangium</taxon>
    </lineage>
</organism>
<gene>
    <name evidence="2" type="ORF">DI536_04985</name>
</gene>
<proteinExistence type="predicted"/>
<evidence type="ECO:0000313" key="3">
    <source>
        <dbReference type="Proteomes" id="UP000249061"/>
    </source>
</evidence>
<dbReference type="EMBL" id="QFQP01000002">
    <property type="protein sequence ID" value="PZR17667.1"/>
    <property type="molecule type" value="Genomic_DNA"/>
</dbReference>
<name>A0A2W5TUD2_9BACT</name>
<feature type="signal peptide" evidence="1">
    <location>
        <begin position="1"/>
        <end position="24"/>
    </location>
</feature>
<dbReference type="PROSITE" id="PS51257">
    <property type="entry name" value="PROKAR_LIPOPROTEIN"/>
    <property type="match status" value="1"/>
</dbReference>
<evidence type="ECO:0000313" key="2">
    <source>
        <dbReference type="EMBL" id="PZR17667.1"/>
    </source>
</evidence>
<protein>
    <submittedName>
        <fullName evidence="2">Uncharacterized protein</fullName>
    </submittedName>
</protein>
<sequence>MRAVRRLFVLFAVLSALGCAPTQRDDELELTYYYLQYCRVCDATRAQLSKLPDELHGQVKVRMVQSLAPEAKVTAEKLNWQSHGLVIARGPQIIYSARDHRANGYDAHVALRDALGLPLDCR</sequence>
<comment type="caution">
    <text evidence="2">The sequence shown here is derived from an EMBL/GenBank/DDBJ whole genome shotgun (WGS) entry which is preliminary data.</text>
</comment>